<dbReference type="EMBL" id="JBBPEH010000003">
    <property type="protein sequence ID" value="KAK7541104.1"/>
    <property type="molecule type" value="Genomic_DNA"/>
</dbReference>
<proteinExistence type="predicted"/>
<gene>
    <name evidence="2" type="ORF">J3D65DRAFT_601194</name>
</gene>
<feature type="region of interest" description="Disordered" evidence="1">
    <location>
        <begin position="31"/>
        <end position="53"/>
    </location>
</feature>
<organism evidence="2 3">
    <name type="scientific">Phyllosticta citribraziliensis</name>
    <dbReference type="NCBI Taxonomy" id="989973"/>
    <lineage>
        <taxon>Eukaryota</taxon>
        <taxon>Fungi</taxon>
        <taxon>Dikarya</taxon>
        <taxon>Ascomycota</taxon>
        <taxon>Pezizomycotina</taxon>
        <taxon>Dothideomycetes</taxon>
        <taxon>Dothideomycetes incertae sedis</taxon>
        <taxon>Botryosphaeriales</taxon>
        <taxon>Phyllostictaceae</taxon>
        <taxon>Phyllosticta</taxon>
    </lineage>
</organism>
<dbReference type="Proteomes" id="UP001360953">
    <property type="component" value="Unassembled WGS sequence"/>
</dbReference>
<dbReference type="RefSeq" id="XP_066658035.1">
    <property type="nucleotide sequence ID" value="XM_066798018.1"/>
</dbReference>
<reference evidence="2 3" key="1">
    <citation type="submission" date="2024-04" db="EMBL/GenBank/DDBJ databases">
        <title>Phyllosticta paracitricarpa is synonymous to the EU quarantine fungus P. citricarpa based on phylogenomic analyses.</title>
        <authorList>
            <consortium name="Lawrence Berkeley National Laboratory"/>
            <person name="Van ingen-buijs V.A."/>
            <person name="Van westerhoven A.C."/>
            <person name="Haridas S."/>
            <person name="Skiadas P."/>
            <person name="Martin F."/>
            <person name="Groenewald J.Z."/>
            <person name="Crous P.W."/>
            <person name="Seidl M.F."/>
        </authorList>
    </citation>
    <scope>NUCLEOTIDE SEQUENCE [LARGE SCALE GENOMIC DNA]</scope>
    <source>
        <strain evidence="2 3">CPC 17464</strain>
    </source>
</reference>
<name>A0ABR1M0X3_9PEZI</name>
<protein>
    <submittedName>
        <fullName evidence="2">Uncharacterized protein</fullName>
    </submittedName>
</protein>
<comment type="caution">
    <text evidence="2">The sequence shown here is derived from an EMBL/GenBank/DDBJ whole genome shotgun (WGS) entry which is preliminary data.</text>
</comment>
<sequence>MTHTHTQHTPTHLQQLSDSSRISNACAVMETSVPTLNPQEAPQEDSGRRDSGVDMISPLKSPCLLAIKRATATGTHHLRTFLLYLLRTDHATFATKPGVSCPWRIPYESTLLFSRINLRLGPWENLTLNQRANLAETALRPAVALGIAPSAVLDLIARFQRRSYIGPTGRYRAGYLTHLVKCRGLAALAANLIYDREVFIPALTDDWWAGDDQVDEMESLKTIRTKLIAAVATMEAKFFESLDHDTVVLRPDAMKTQARAGRSIIQRLRGKESLALSPGPLRNLPTEEIEVNRDAKFGELIEQWEEWETHEPHANQQ</sequence>
<accession>A0ABR1M0X3</accession>
<keyword evidence="3" id="KW-1185">Reference proteome</keyword>
<dbReference type="GeneID" id="92030924"/>
<evidence type="ECO:0000256" key="1">
    <source>
        <dbReference type="SAM" id="MobiDB-lite"/>
    </source>
</evidence>
<evidence type="ECO:0000313" key="2">
    <source>
        <dbReference type="EMBL" id="KAK7541104.1"/>
    </source>
</evidence>
<evidence type="ECO:0000313" key="3">
    <source>
        <dbReference type="Proteomes" id="UP001360953"/>
    </source>
</evidence>